<organism evidence="2 3">
    <name type="scientific">Phytohabitans maris</name>
    <dbReference type="NCBI Taxonomy" id="3071409"/>
    <lineage>
        <taxon>Bacteria</taxon>
        <taxon>Bacillati</taxon>
        <taxon>Actinomycetota</taxon>
        <taxon>Actinomycetes</taxon>
        <taxon>Micromonosporales</taxon>
        <taxon>Micromonosporaceae</taxon>
    </lineage>
</organism>
<evidence type="ECO:0000313" key="3">
    <source>
        <dbReference type="Proteomes" id="UP001230908"/>
    </source>
</evidence>
<keyword evidence="1" id="KW-0812">Transmembrane</keyword>
<dbReference type="Proteomes" id="UP001230908">
    <property type="component" value="Unassembled WGS sequence"/>
</dbReference>
<sequence length="751" mass="79284">MNRSITMVRSARPAPHDVRDRRVPLDTRLPYAGLMLSVAFAAAVAVPAPTALRLPLVLAFACLAPGAALVGHARIAEPALRWAMAVLLSLATTVAVACGAIWLHAWHPVPVALGTAAVAALSCAAALVRARAVPAPEAAPAARRPVRWRLTLADAGVLGGALALWGYAVAHTDAAGVGQFGLLAGIHPAFFAALLLCCAGFVAEIVRGARRIGALAGYTVVLILLLHATAPLLLPEPEYAWTFKHVGVIDLFQQYGRVLDSGDLYQRWPGVFAATAQISELSGVSALSLARFAPVLFNLLDVVVLLAIARTLTTDRRVAALTVFLFVCANWIEEDYLSPQALAHVLALGVILVALRWLRSPGKPAPTNRLLSWLRAGEPGAPAAVSTAGTAAALGALVLLDFALTATHQLSPYLVAAQVVPLVLLGLVRPRWTALVVVAVPVLFLVPRYGLVSGSFDIFESLDVFGNASGNADGWGTTGQAFSAIVVRLLALGVWAAAAVVVYRAARRGRAGAVLITTVLAAAPFVLLFAQSYGGEAIYRVYLFSAPWCALLIAGAAVRLGARWAGGRHRLDRHVPPRRRAVPVLVGGVVLAMLALATLQGRQGQFMVNRQDPAEVAAAEYLYAHAEPGSVIALAAPNFPSRLTAEYREFNRSVPVGEPDLVQGAGLKHVWLNDAYLPKIDEFVRSFGGDGTSYLVVSDGMRRYAEYFGHLPDGSLDALDRTLATAPGWTLFYRAGGVSIYQTAGATNPSS</sequence>
<comment type="caution">
    <text evidence="2">The sequence shown here is derived from an EMBL/GenBank/DDBJ whole genome shotgun (WGS) entry which is preliminary data.</text>
</comment>
<protein>
    <recommendedName>
        <fullName evidence="4">Glycosyltransferase RgtA/B/C/D-like domain-containing protein</fullName>
    </recommendedName>
</protein>
<gene>
    <name evidence="2" type="ORF">RB614_14770</name>
</gene>
<feature type="transmembrane region" description="Helical" evidence="1">
    <location>
        <begin position="52"/>
        <end position="70"/>
    </location>
</feature>
<feature type="transmembrane region" description="Helical" evidence="1">
    <location>
        <begin position="289"/>
        <end position="309"/>
    </location>
</feature>
<feature type="transmembrane region" description="Helical" evidence="1">
    <location>
        <begin position="539"/>
        <end position="560"/>
    </location>
</feature>
<feature type="transmembrane region" description="Helical" evidence="1">
    <location>
        <begin position="82"/>
        <end position="103"/>
    </location>
</feature>
<feature type="transmembrane region" description="Helical" evidence="1">
    <location>
        <begin position="435"/>
        <end position="452"/>
    </location>
</feature>
<feature type="transmembrane region" description="Helical" evidence="1">
    <location>
        <begin position="485"/>
        <end position="506"/>
    </location>
</feature>
<feature type="transmembrane region" description="Helical" evidence="1">
    <location>
        <begin position="180"/>
        <end position="203"/>
    </location>
</feature>
<feature type="transmembrane region" description="Helical" evidence="1">
    <location>
        <begin position="581"/>
        <end position="599"/>
    </location>
</feature>
<feature type="transmembrane region" description="Helical" evidence="1">
    <location>
        <begin position="215"/>
        <end position="234"/>
    </location>
</feature>
<name>A0ABU0ZHL6_9ACTN</name>
<dbReference type="EMBL" id="JAVHUY010000012">
    <property type="protein sequence ID" value="MDQ7905780.1"/>
    <property type="molecule type" value="Genomic_DNA"/>
</dbReference>
<proteinExistence type="predicted"/>
<feature type="transmembrane region" description="Helical" evidence="1">
    <location>
        <begin position="109"/>
        <end position="128"/>
    </location>
</feature>
<feature type="transmembrane region" description="Helical" evidence="1">
    <location>
        <begin position="29"/>
        <end position="46"/>
    </location>
</feature>
<keyword evidence="1" id="KW-0472">Membrane</keyword>
<reference evidence="2 3" key="1">
    <citation type="submission" date="2023-08" db="EMBL/GenBank/DDBJ databases">
        <title>Phytohabitans sansha sp. nov., isolated from marine sediment.</title>
        <authorList>
            <person name="Zhao Y."/>
            <person name="Yi K."/>
        </authorList>
    </citation>
    <scope>NUCLEOTIDE SEQUENCE [LARGE SCALE GENOMIC DNA]</scope>
    <source>
        <strain evidence="2 3">ZYX-F-186</strain>
    </source>
</reference>
<feature type="transmembrane region" description="Helical" evidence="1">
    <location>
        <begin position="148"/>
        <end position="168"/>
    </location>
</feature>
<feature type="transmembrane region" description="Helical" evidence="1">
    <location>
        <begin position="410"/>
        <end position="428"/>
    </location>
</feature>
<evidence type="ECO:0000313" key="2">
    <source>
        <dbReference type="EMBL" id="MDQ7905780.1"/>
    </source>
</evidence>
<feature type="transmembrane region" description="Helical" evidence="1">
    <location>
        <begin position="513"/>
        <end position="533"/>
    </location>
</feature>
<evidence type="ECO:0000256" key="1">
    <source>
        <dbReference type="SAM" id="Phobius"/>
    </source>
</evidence>
<accession>A0ABU0ZHL6</accession>
<keyword evidence="1" id="KW-1133">Transmembrane helix</keyword>
<feature type="transmembrane region" description="Helical" evidence="1">
    <location>
        <begin position="338"/>
        <end position="358"/>
    </location>
</feature>
<evidence type="ECO:0008006" key="4">
    <source>
        <dbReference type="Google" id="ProtNLM"/>
    </source>
</evidence>
<dbReference type="RefSeq" id="WP_308713053.1">
    <property type="nucleotide sequence ID" value="NZ_JAVHUY010000012.1"/>
</dbReference>
<keyword evidence="3" id="KW-1185">Reference proteome</keyword>